<reference evidence="2 3" key="1">
    <citation type="submission" date="2019-09" db="EMBL/GenBank/DDBJ databases">
        <title>Salinarimonas rosea gen. nov., sp. nov., a new member of the a-2 subgroup of the Proteobacteria.</title>
        <authorList>
            <person name="Liu J."/>
        </authorList>
    </citation>
    <scope>NUCLEOTIDE SEQUENCE [LARGE SCALE GENOMIC DNA]</scope>
    <source>
        <strain evidence="2 3">BN140002</strain>
    </source>
</reference>
<comment type="caution">
    <text evidence="2">The sequence shown here is derived from an EMBL/GenBank/DDBJ whole genome shotgun (WGS) entry which is preliminary data.</text>
</comment>
<gene>
    <name evidence="2" type="ORF">F0L46_22545</name>
</gene>
<organism evidence="2 3">
    <name type="scientific">Salinarimonas soli</name>
    <dbReference type="NCBI Taxonomy" id="1638099"/>
    <lineage>
        <taxon>Bacteria</taxon>
        <taxon>Pseudomonadati</taxon>
        <taxon>Pseudomonadota</taxon>
        <taxon>Alphaproteobacteria</taxon>
        <taxon>Hyphomicrobiales</taxon>
        <taxon>Salinarimonadaceae</taxon>
        <taxon>Salinarimonas</taxon>
    </lineage>
</organism>
<feature type="region of interest" description="Disordered" evidence="1">
    <location>
        <begin position="255"/>
        <end position="342"/>
    </location>
</feature>
<evidence type="ECO:0000313" key="2">
    <source>
        <dbReference type="EMBL" id="KAA2234878.1"/>
    </source>
</evidence>
<dbReference type="OrthoDB" id="7854479at2"/>
<protein>
    <recommendedName>
        <fullName evidence="4">CHRD domain-containing protein</fullName>
    </recommendedName>
</protein>
<dbReference type="RefSeq" id="WP_149821862.1">
    <property type="nucleotide sequence ID" value="NZ_VUOA01000041.1"/>
</dbReference>
<accession>A0A5B2V7Z1</accession>
<evidence type="ECO:0008006" key="4">
    <source>
        <dbReference type="Google" id="ProtNLM"/>
    </source>
</evidence>
<evidence type="ECO:0000256" key="1">
    <source>
        <dbReference type="SAM" id="MobiDB-lite"/>
    </source>
</evidence>
<sequence>MADQNHSDMGHGSGAGGTSAGVQASGFLGLGLAGHTELFGQGSFVSFLRAFADADKVFFADLKELNNSDAEGGALLFQDGDRLTVITAATGVEAGQIHAQHIHGFEDGSNAASPTLALDDDRDGFIELAEGTDSYGPILLNLTSPPGAGAPGFPAPEGKSFIFAETYDLSDPANGSLATLLDEAPLQNREIVLHGLTTLDGQGQGTTGEVDGSAGFKLVLPIASGEIQAASSNGAALAAFADTLDGFESSHSHAQTSVAADGATTARAGSAMPADSGAGDGGAVQTAAATPSTPPAATTSDTGGQMSQGATGQAATQDHGSDHGQGGSDADGGQSPVASSSTDTFGSLTFAGFVRAFAQADDYYFADLNELNNSDAEGGALLLRNGDQLTVITAATGVEPGQTHVQHIHGFEDGRDSNVPTLAQDSDRDGFIELAEGQQTYGPILLNLTSSPAAGLAGFPTPSGDSFIFAQTYDLSDPANGSLATLLDEAPLQNREIVLHGLTTLDGHGAGTGGEVDGSAGYKLVLPIAAGEIQKASAADALAGFVHTLDGFDTASHAQLDDLMLG</sequence>
<proteinExistence type="predicted"/>
<dbReference type="Proteomes" id="UP000323142">
    <property type="component" value="Unassembled WGS sequence"/>
</dbReference>
<feature type="compositionally biased region" description="Polar residues" evidence="1">
    <location>
        <begin position="301"/>
        <end position="316"/>
    </location>
</feature>
<keyword evidence="3" id="KW-1185">Reference proteome</keyword>
<dbReference type="EMBL" id="VUOA01000041">
    <property type="protein sequence ID" value="KAA2234878.1"/>
    <property type="molecule type" value="Genomic_DNA"/>
</dbReference>
<evidence type="ECO:0000313" key="3">
    <source>
        <dbReference type="Proteomes" id="UP000323142"/>
    </source>
</evidence>
<reference evidence="2 3" key="2">
    <citation type="submission" date="2019-09" db="EMBL/GenBank/DDBJ databases">
        <authorList>
            <person name="Jin C."/>
        </authorList>
    </citation>
    <scope>NUCLEOTIDE SEQUENCE [LARGE SCALE GENOMIC DNA]</scope>
    <source>
        <strain evidence="2 3">BN140002</strain>
    </source>
</reference>
<name>A0A5B2V7Z1_9HYPH</name>
<dbReference type="AlphaFoldDB" id="A0A5B2V7Z1"/>
<feature type="compositionally biased region" description="Low complexity" evidence="1">
    <location>
        <begin position="286"/>
        <end position="300"/>
    </location>
</feature>